<dbReference type="AlphaFoldDB" id="A0AAE2C1J4"/>
<dbReference type="EMBL" id="JACGWL010000003">
    <property type="protein sequence ID" value="KAK4405662.1"/>
    <property type="molecule type" value="Genomic_DNA"/>
</dbReference>
<dbReference type="PANTHER" id="PTHR33294:SF3">
    <property type="entry name" value="AWPM-19-LIKE FAMILY PROTEIN"/>
    <property type="match status" value="1"/>
</dbReference>
<organism evidence="2 3">
    <name type="scientific">Sesamum angolense</name>
    <dbReference type="NCBI Taxonomy" id="2727404"/>
    <lineage>
        <taxon>Eukaryota</taxon>
        <taxon>Viridiplantae</taxon>
        <taxon>Streptophyta</taxon>
        <taxon>Embryophyta</taxon>
        <taxon>Tracheophyta</taxon>
        <taxon>Spermatophyta</taxon>
        <taxon>Magnoliopsida</taxon>
        <taxon>eudicotyledons</taxon>
        <taxon>Gunneridae</taxon>
        <taxon>Pentapetalae</taxon>
        <taxon>asterids</taxon>
        <taxon>lamiids</taxon>
        <taxon>Lamiales</taxon>
        <taxon>Pedaliaceae</taxon>
        <taxon>Sesamum</taxon>
    </lineage>
</organism>
<protein>
    <submittedName>
        <fullName evidence="2">Uncharacterized protein</fullName>
    </submittedName>
</protein>
<evidence type="ECO:0000313" key="3">
    <source>
        <dbReference type="Proteomes" id="UP001289374"/>
    </source>
</evidence>
<feature type="transmembrane region" description="Helical" evidence="1">
    <location>
        <begin position="53"/>
        <end position="77"/>
    </location>
</feature>
<keyword evidence="1" id="KW-1133">Transmembrane helix</keyword>
<dbReference type="Pfam" id="PF05512">
    <property type="entry name" value="AWPM-19"/>
    <property type="match status" value="2"/>
</dbReference>
<comment type="caution">
    <text evidence="2">The sequence shown here is derived from an EMBL/GenBank/DDBJ whole genome shotgun (WGS) entry which is preliminary data.</text>
</comment>
<feature type="transmembrane region" description="Helical" evidence="1">
    <location>
        <begin position="108"/>
        <end position="128"/>
    </location>
</feature>
<feature type="transmembrane region" description="Helical" evidence="1">
    <location>
        <begin position="12"/>
        <end position="32"/>
    </location>
</feature>
<gene>
    <name evidence="2" type="ORF">Sango_0572700</name>
</gene>
<proteinExistence type="predicted"/>
<dbReference type="PANTHER" id="PTHR33294">
    <property type="entry name" value="AWPM-19-LIKE FAMILY PROTEIN"/>
    <property type="match status" value="1"/>
</dbReference>
<dbReference type="Proteomes" id="UP001289374">
    <property type="component" value="Unassembled WGS sequence"/>
</dbReference>
<dbReference type="InterPro" id="IPR008390">
    <property type="entry name" value="AWPM-19"/>
</dbReference>
<accession>A0AAE2C1J4</accession>
<evidence type="ECO:0000313" key="2">
    <source>
        <dbReference type="EMBL" id="KAK4405662.1"/>
    </source>
</evidence>
<keyword evidence="1" id="KW-0812">Transmembrane</keyword>
<reference evidence="2" key="2">
    <citation type="journal article" date="2024" name="Plant">
        <title>Genomic evolution and insights into agronomic trait innovations of Sesamum species.</title>
        <authorList>
            <person name="Miao H."/>
            <person name="Wang L."/>
            <person name="Qu L."/>
            <person name="Liu H."/>
            <person name="Sun Y."/>
            <person name="Le M."/>
            <person name="Wang Q."/>
            <person name="Wei S."/>
            <person name="Zheng Y."/>
            <person name="Lin W."/>
            <person name="Duan Y."/>
            <person name="Cao H."/>
            <person name="Xiong S."/>
            <person name="Wang X."/>
            <person name="Wei L."/>
            <person name="Li C."/>
            <person name="Ma Q."/>
            <person name="Ju M."/>
            <person name="Zhao R."/>
            <person name="Li G."/>
            <person name="Mu C."/>
            <person name="Tian Q."/>
            <person name="Mei H."/>
            <person name="Zhang T."/>
            <person name="Gao T."/>
            <person name="Zhang H."/>
        </authorList>
    </citation>
    <scope>NUCLEOTIDE SEQUENCE</scope>
    <source>
        <strain evidence="2">K16</strain>
    </source>
</reference>
<name>A0AAE2C1J4_9LAMI</name>
<evidence type="ECO:0000256" key="1">
    <source>
        <dbReference type="SAM" id="Phobius"/>
    </source>
</evidence>
<reference evidence="2" key="1">
    <citation type="submission" date="2020-06" db="EMBL/GenBank/DDBJ databases">
        <authorList>
            <person name="Li T."/>
            <person name="Hu X."/>
            <person name="Zhang T."/>
            <person name="Song X."/>
            <person name="Zhang H."/>
            <person name="Dai N."/>
            <person name="Sheng W."/>
            <person name="Hou X."/>
            <person name="Wei L."/>
        </authorList>
    </citation>
    <scope>NUCLEOTIDE SEQUENCE</scope>
    <source>
        <strain evidence="2">K16</strain>
        <tissue evidence="2">Leaf</tissue>
    </source>
</reference>
<keyword evidence="3" id="KW-1185">Reference proteome</keyword>
<sequence>MASGAGKSAAFTLLVLNIILYFIIIAIAAWAVNHGIERSHETASVLSLPARIFPIYYPFGNMATGFVVSLSLIAGLWDSPTSNPQSTMFACKEIDIGWTESNLRTLETILILVSGTQLFCTAAIYIGVDDAVARDRTYL</sequence>
<keyword evidence="1" id="KW-0472">Membrane</keyword>